<dbReference type="GO" id="GO:0016491">
    <property type="term" value="F:oxidoreductase activity"/>
    <property type="evidence" value="ECO:0007669"/>
    <property type="project" value="UniProtKB-KW"/>
</dbReference>
<feature type="region of interest" description="Disordered" evidence="6">
    <location>
        <begin position="223"/>
        <end position="259"/>
    </location>
</feature>
<dbReference type="eggNOG" id="COG1651">
    <property type="taxonomic scope" value="Bacteria"/>
</dbReference>
<keyword evidence="4" id="KW-1015">Disulfide bond</keyword>
<dbReference type="PANTHER" id="PTHR13887:SF14">
    <property type="entry name" value="DISULFIDE BOND FORMATION PROTEIN D"/>
    <property type="match status" value="1"/>
</dbReference>
<keyword evidence="5" id="KW-0676">Redox-active center</keyword>
<dbReference type="OrthoDB" id="117402at2"/>
<keyword evidence="2" id="KW-0732">Signal</keyword>
<dbReference type="STRING" id="585531.HMPREF0063_11348"/>
<evidence type="ECO:0000256" key="2">
    <source>
        <dbReference type="ARBA" id="ARBA00022729"/>
    </source>
</evidence>
<dbReference type="InterPro" id="IPR012336">
    <property type="entry name" value="Thioredoxin-like_fold"/>
</dbReference>
<dbReference type="Gene3D" id="3.40.30.10">
    <property type="entry name" value="Glutaredoxin"/>
    <property type="match status" value="1"/>
</dbReference>
<evidence type="ECO:0000256" key="1">
    <source>
        <dbReference type="ARBA" id="ARBA00005791"/>
    </source>
</evidence>
<dbReference type="PANTHER" id="PTHR13887">
    <property type="entry name" value="GLUTATHIONE S-TRANSFERASE KAPPA"/>
    <property type="match status" value="1"/>
</dbReference>
<feature type="transmembrane region" description="Helical" evidence="7">
    <location>
        <begin position="29"/>
        <end position="49"/>
    </location>
</feature>
<feature type="domain" description="Thioredoxin-like fold" evidence="8">
    <location>
        <begin position="92"/>
        <end position="256"/>
    </location>
</feature>
<evidence type="ECO:0000256" key="4">
    <source>
        <dbReference type="ARBA" id="ARBA00023157"/>
    </source>
</evidence>
<feature type="compositionally biased region" description="Acidic residues" evidence="6">
    <location>
        <begin position="249"/>
        <end position="259"/>
    </location>
</feature>
<keyword evidence="7" id="KW-1133">Transmembrane helix</keyword>
<proteinExistence type="inferred from homology"/>
<dbReference type="RefSeq" id="WP_007078369.1">
    <property type="nucleotide sequence ID" value="NZ_CM001024.1"/>
</dbReference>
<evidence type="ECO:0000256" key="6">
    <source>
        <dbReference type="SAM" id="MobiDB-lite"/>
    </source>
</evidence>
<dbReference type="Pfam" id="PF13462">
    <property type="entry name" value="Thioredoxin_4"/>
    <property type="match status" value="1"/>
</dbReference>
<evidence type="ECO:0000256" key="7">
    <source>
        <dbReference type="SAM" id="Phobius"/>
    </source>
</evidence>
<dbReference type="EMBL" id="ACLF03000004">
    <property type="protein sequence ID" value="EFQ83685.1"/>
    <property type="molecule type" value="Genomic_DNA"/>
</dbReference>
<dbReference type="Proteomes" id="UP000003111">
    <property type="component" value="Unassembled WGS sequence"/>
</dbReference>
<dbReference type="InterPro" id="IPR036249">
    <property type="entry name" value="Thioredoxin-like_sf"/>
</dbReference>
<reference evidence="9" key="1">
    <citation type="submission" date="2010-08" db="EMBL/GenBank/DDBJ databases">
        <authorList>
            <person name="Muzny D."/>
            <person name="Qin X."/>
            <person name="Buhay C."/>
            <person name="Dugan-Rocha S."/>
            <person name="Ding Y."/>
            <person name="Chen G."/>
            <person name="Hawes A."/>
            <person name="Holder M."/>
            <person name="Jhangiani S."/>
            <person name="Johnson A."/>
            <person name="Khan Z."/>
            <person name="Li Z."/>
            <person name="Liu W."/>
            <person name="Liu X."/>
            <person name="Perez L."/>
            <person name="Shen H."/>
            <person name="Wang Q."/>
            <person name="Watt J."/>
            <person name="Xi L."/>
            <person name="Xin Y."/>
            <person name="Zhou J."/>
            <person name="Deng J."/>
            <person name="Jiang H."/>
            <person name="Liu Y."/>
            <person name="Qu J."/>
            <person name="Song X.-Z."/>
            <person name="Zhang L."/>
            <person name="Villasana D."/>
            <person name="Johnson A."/>
            <person name="Liu J."/>
            <person name="Liyanage D."/>
            <person name="Lorensuhewa L."/>
            <person name="Robinson T."/>
            <person name="Song A."/>
            <person name="Song B.-B."/>
            <person name="Dinh H."/>
            <person name="Thornton R."/>
            <person name="Coyle M."/>
            <person name="Francisco L."/>
            <person name="Jackson L."/>
            <person name="Javaid M."/>
            <person name="Korchina V."/>
            <person name="Kovar C."/>
            <person name="Mata R."/>
            <person name="Mathew T."/>
            <person name="Ngo R."/>
            <person name="Nguyen L."/>
            <person name="Nguyen N."/>
            <person name="Okwuonu G."/>
            <person name="Ongeri F."/>
            <person name="Pham C."/>
            <person name="Simmons D."/>
            <person name="Wilczek-Boney K."/>
            <person name="Hale W."/>
            <person name="Jakkamsetti A."/>
            <person name="Pham P."/>
            <person name="Ruth R."/>
            <person name="San Lucas F."/>
            <person name="Warren J."/>
            <person name="Zhang J."/>
            <person name="Zhao Z."/>
            <person name="Zhou C."/>
            <person name="Zhu D."/>
            <person name="Lee S."/>
            <person name="Bess C."/>
            <person name="Blankenburg K."/>
            <person name="Forbes L."/>
            <person name="Fu Q."/>
            <person name="Gubbala S."/>
            <person name="Hirani K."/>
            <person name="Jayaseelan J.C."/>
            <person name="Lara F."/>
            <person name="Munidasa M."/>
            <person name="Palculict T."/>
            <person name="Patil S."/>
            <person name="Pu L.-L."/>
            <person name="Saada N."/>
            <person name="Tang L."/>
            <person name="Weissenberger G."/>
            <person name="Zhu Y."/>
            <person name="Hemphill L."/>
            <person name="Shang Y."/>
            <person name="Youmans B."/>
            <person name="Ayvaz T."/>
            <person name="Ross M."/>
            <person name="Santibanez J."/>
            <person name="Aqrawi P."/>
            <person name="Gross S."/>
            <person name="Joshi V."/>
            <person name="Fowler G."/>
            <person name="Nazareth L."/>
            <person name="Reid J."/>
            <person name="Worley K."/>
            <person name="Petrosino J."/>
            <person name="Highlander S."/>
            <person name="Gibbs R."/>
        </authorList>
    </citation>
    <scope>NUCLEOTIDE SEQUENCE [LARGE SCALE GENOMIC DNA]</scope>
    <source>
        <strain evidence="9">DSM 15272</strain>
    </source>
</reference>
<comment type="similarity">
    <text evidence="1">Belongs to the thioredoxin family. DsbA subfamily.</text>
</comment>
<feature type="region of interest" description="Disordered" evidence="6">
    <location>
        <begin position="1"/>
        <end position="23"/>
    </location>
</feature>
<keyword evidence="3" id="KW-0560">Oxidoreductase</keyword>
<evidence type="ECO:0000256" key="3">
    <source>
        <dbReference type="ARBA" id="ARBA00023002"/>
    </source>
</evidence>
<keyword evidence="7" id="KW-0812">Transmembrane</keyword>
<dbReference type="HOGENOM" id="CLU_000288_47_3_11"/>
<accession>E2SBD9</accession>
<sequence>MTNDRQKRAERAEQMRKQRDKESKRERNVITLGIIGVVVVLVGLAAFGIQQVSSDNERVSDVIAPESATDDFGITYTPEDAGVAPADLEEEPVEVELYEDLQCPACQQFEALSGQFLKDKVASGEITLTYRPFSFLDERGGSPNDYSKRANNAAVCLLDATDITSFLDFQSFLYANQPTEGRAGPEDEELIELAEPFGASGETFESCVTSGKHIPWIVESKEAGAERGVSGTPTVFIGGEVSEARTPEDLQEAIDDARA</sequence>
<dbReference type="AlphaFoldDB" id="E2SBD9"/>
<gene>
    <name evidence="9" type="ORF">HMPREF0063_11348</name>
</gene>
<evidence type="ECO:0000313" key="9">
    <source>
        <dbReference type="EMBL" id="EFQ83685.1"/>
    </source>
</evidence>
<keyword evidence="7" id="KW-0472">Membrane</keyword>
<comment type="caution">
    <text evidence="9">The sequence shown here is derived from an EMBL/GenBank/DDBJ whole genome shotgun (WGS) entry which is preliminary data.</text>
</comment>
<organism evidence="9 10">
    <name type="scientific">Aeromicrobium marinum DSM 15272</name>
    <dbReference type="NCBI Taxonomy" id="585531"/>
    <lineage>
        <taxon>Bacteria</taxon>
        <taxon>Bacillati</taxon>
        <taxon>Actinomycetota</taxon>
        <taxon>Actinomycetes</taxon>
        <taxon>Propionibacteriales</taxon>
        <taxon>Nocardioidaceae</taxon>
        <taxon>Aeromicrobium</taxon>
    </lineage>
</organism>
<evidence type="ECO:0000256" key="5">
    <source>
        <dbReference type="ARBA" id="ARBA00023284"/>
    </source>
</evidence>
<evidence type="ECO:0000313" key="10">
    <source>
        <dbReference type="Proteomes" id="UP000003111"/>
    </source>
</evidence>
<evidence type="ECO:0000259" key="8">
    <source>
        <dbReference type="Pfam" id="PF13462"/>
    </source>
</evidence>
<protein>
    <submittedName>
        <fullName evidence="9">DsbA-like protein</fullName>
    </submittedName>
</protein>
<keyword evidence="10" id="KW-1185">Reference proteome</keyword>
<name>E2SBD9_9ACTN</name>
<dbReference type="SUPFAM" id="SSF52833">
    <property type="entry name" value="Thioredoxin-like"/>
    <property type="match status" value="1"/>
</dbReference>